<keyword evidence="1" id="KW-1133">Transmembrane helix</keyword>
<keyword evidence="4" id="KW-1185">Reference proteome</keyword>
<evidence type="ECO:0000256" key="1">
    <source>
        <dbReference type="SAM" id="Phobius"/>
    </source>
</evidence>
<sequence length="162" mass="17219">MSADNKARPQHWQERGIGLVLLLLGAGIIFGTFSVGALPGQDSLGPRLFPALIGGGLILLGLAHFRPGRSDTREGHADEGHWPSLLWMMGGLVLGVICYKPVGFIPAALAVFVLTARGFAGRWDWRHVVAGLIVALIAFFGFTKGLGLNLPTGILKFMLGGH</sequence>
<keyword evidence="1" id="KW-0472">Membrane</keyword>
<dbReference type="InterPro" id="IPR009936">
    <property type="entry name" value="DUF1468"/>
</dbReference>
<evidence type="ECO:0000313" key="4">
    <source>
        <dbReference type="Proteomes" id="UP001271769"/>
    </source>
</evidence>
<feature type="domain" description="DUF1468" evidence="2">
    <location>
        <begin position="17"/>
        <end position="151"/>
    </location>
</feature>
<reference evidence="3 4" key="1">
    <citation type="journal article" date="2013" name="Antonie Van Leeuwenhoek">
        <title>Dongia rigui sp. nov., isolated from freshwater of a large wetland in Korea.</title>
        <authorList>
            <person name="Baik K.S."/>
            <person name="Hwang Y.M."/>
            <person name="Choi J.S."/>
            <person name="Kwon J."/>
            <person name="Seong C.N."/>
        </authorList>
    </citation>
    <scope>NUCLEOTIDE SEQUENCE [LARGE SCALE GENOMIC DNA]</scope>
    <source>
        <strain evidence="3 4">04SU4-P</strain>
    </source>
</reference>
<gene>
    <name evidence="3" type="ORF">SMD31_05955</name>
</gene>
<proteinExistence type="predicted"/>
<name>A0ABU5DVX0_9PROT</name>
<keyword evidence="1" id="KW-0812">Transmembrane</keyword>
<feature type="transmembrane region" description="Helical" evidence="1">
    <location>
        <begin position="16"/>
        <end position="36"/>
    </location>
</feature>
<protein>
    <submittedName>
        <fullName evidence="3">Tripartite tricarboxylate transporter TctB family protein</fullName>
    </submittedName>
</protein>
<accession>A0ABU5DVX0</accession>
<evidence type="ECO:0000259" key="2">
    <source>
        <dbReference type="Pfam" id="PF07331"/>
    </source>
</evidence>
<comment type="caution">
    <text evidence="3">The sequence shown here is derived from an EMBL/GenBank/DDBJ whole genome shotgun (WGS) entry which is preliminary data.</text>
</comment>
<feature type="transmembrane region" description="Helical" evidence="1">
    <location>
        <begin position="85"/>
        <end position="116"/>
    </location>
</feature>
<organism evidence="3 4">
    <name type="scientific">Dongia rigui</name>
    <dbReference type="NCBI Taxonomy" id="940149"/>
    <lineage>
        <taxon>Bacteria</taxon>
        <taxon>Pseudomonadati</taxon>
        <taxon>Pseudomonadota</taxon>
        <taxon>Alphaproteobacteria</taxon>
        <taxon>Rhodospirillales</taxon>
        <taxon>Dongiaceae</taxon>
        <taxon>Dongia</taxon>
    </lineage>
</organism>
<dbReference type="EMBL" id="JAXCLX010000001">
    <property type="protein sequence ID" value="MDY0871454.1"/>
    <property type="molecule type" value="Genomic_DNA"/>
</dbReference>
<dbReference type="Pfam" id="PF07331">
    <property type="entry name" value="TctB"/>
    <property type="match status" value="1"/>
</dbReference>
<dbReference type="RefSeq" id="WP_320499883.1">
    <property type="nucleotide sequence ID" value="NZ_JAXCLX010000001.1"/>
</dbReference>
<dbReference type="Proteomes" id="UP001271769">
    <property type="component" value="Unassembled WGS sequence"/>
</dbReference>
<feature type="transmembrane region" description="Helical" evidence="1">
    <location>
        <begin position="128"/>
        <end position="148"/>
    </location>
</feature>
<evidence type="ECO:0000313" key="3">
    <source>
        <dbReference type="EMBL" id="MDY0871454.1"/>
    </source>
</evidence>
<feature type="transmembrane region" description="Helical" evidence="1">
    <location>
        <begin position="48"/>
        <end position="65"/>
    </location>
</feature>